<dbReference type="InterPro" id="IPR006094">
    <property type="entry name" value="Oxid_FAD_bind_N"/>
</dbReference>
<gene>
    <name evidence="7" type="ORF">EKO27_g391</name>
</gene>
<dbReference type="InterPro" id="IPR016166">
    <property type="entry name" value="FAD-bd_PCMH"/>
</dbReference>
<evidence type="ECO:0000259" key="6">
    <source>
        <dbReference type="PROSITE" id="PS51387"/>
    </source>
</evidence>
<feature type="domain" description="FAD-binding PCMH-type" evidence="6">
    <location>
        <begin position="146"/>
        <end position="338"/>
    </location>
</feature>
<dbReference type="UniPathway" id="UPA00057">
    <property type="reaction ID" value="UER00099"/>
</dbReference>
<dbReference type="SUPFAM" id="SSF56176">
    <property type="entry name" value="FAD-binding/transporter-associated domain-like"/>
    <property type="match status" value="1"/>
</dbReference>
<name>A0A439DJW5_9PEZI</name>
<dbReference type="Gene3D" id="3.40.50.300">
    <property type="entry name" value="P-loop containing nucleotide triphosphate hydrolases"/>
    <property type="match status" value="1"/>
</dbReference>
<proteinExistence type="inferred from homology"/>
<dbReference type="InterPro" id="IPR036318">
    <property type="entry name" value="FAD-bd_PCMH-like_sf"/>
</dbReference>
<dbReference type="STRING" id="363999.A0A439DJW5"/>
<organism evidence="7 8">
    <name type="scientific">Xylaria grammica</name>
    <dbReference type="NCBI Taxonomy" id="363999"/>
    <lineage>
        <taxon>Eukaryota</taxon>
        <taxon>Fungi</taxon>
        <taxon>Dikarya</taxon>
        <taxon>Ascomycota</taxon>
        <taxon>Pezizomycotina</taxon>
        <taxon>Sordariomycetes</taxon>
        <taxon>Xylariomycetidae</taxon>
        <taxon>Xylariales</taxon>
        <taxon>Xylariaceae</taxon>
        <taxon>Xylaria</taxon>
    </lineage>
</organism>
<comment type="caution">
    <text evidence="7">The sequence shown here is derived from an EMBL/GenBank/DDBJ whole genome shotgun (WGS) entry which is preliminary data.</text>
</comment>
<keyword evidence="3" id="KW-0274">FAD</keyword>
<dbReference type="GO" id="GO:0071949">
    <property type="term" value="F:FAD binding"/>
    <property type="evidence" value="ECO:0007669"/>
    <property type="project" value="InterPro"/>
</dbReference>
<dbReference type="Pfam" id="PF01565">
    <property type="entry name" value="FAD_binding_4"/>
    <property type="match status" value="1"/>
</dbReference>
<protein>
    <recommendedName>
        <fullName evidence="6">FAD-binding PCMH-type domain-containing protein</fullName>
    </recommendedName>
</protein>
<dbReference type="GO" id="GO:0004631">
    <property type="term" value="F:phosphomevalonate kinase activity"/>
    <property type="evidence" value="ECO:0007669"/>
    <property type="project" value="InterPro"/>
</dbReference>
<dbReference type="EMBL" id="RYZI01000004">
    <property type="protein sequence ID" value="RWA14707.1"/>
    <property type="molecule type" value="Genomic_DNA"/>
</dbReference>
<dbReference type="Pfam" id="PF00156">
    <property type="entry name" value="Pribosyltran"/>
    <property type="match status" value="1"/>
</dbReference>
<dbReference type="GO" id="GO:0016491">
    <property type="term" value="F:oxidoreductase activity"/>
    <property type="evidence" value="ECO:0007669"/>
    <property type="project" value="UniProtKB-KW"/>
</dbReference>
<dbReference type="InterPro" id="IPR027417">
    <property type="entry name" value="P-loop_NTPase"/>
</dbReference>
<dbReference type="CDD" id="cd06223">
    <property type="entry name" value="PRTases_typeI"/>
    <property type="match status" value="1"/>
</dbReference>
<dbReference type="GO" id="GO:0006695">
    <property type="term" value="P:cholesterol biosynthetic process"/>
    <property type="evidence" value="ECO:0007669"/>
    <property type="project" value="InterPro"/>
</dbReference>
<feature type="region of interest" description="Disordered" evidence="5">
    <location>
        <begin position="740"/>
        <end position="776"/>
    </location>
</feature>
<evidence type="ECO:0000256" key="3">
    <source>
        <dbReference type="ARBA" id="ARBA00022827"/>
    </source>
</evidence>
<feature type="compositionally biased region" description="Basic and acidic residues" evidence="5">
    <location>
        <begin position="756"/>
        <end position="768"/>
    </location>
</feature>
<dbReference type="InterPro" id="IPR050416">
    <property type="entry name" value="FAD-linked_Oxidoreductase"/>
</dbReference>
<dbReference type="GO" id="GO:0019287">
    <property type="term" value="P:isopentenyl diphosphate biosynthetic process, mevalonate pathway"/>
    <property type="evidence" value="ECO:0007669"/>
    <property type="project" value="UniProtKB-UniPathway"/>
</dbReference>
<keyword evidence="8" id="KW-1185">Reference proteome</keyword>
<sequence>MYGMKPHHRFVNKALEMLDQRLESGMVVIFHRYGTLDLTGLVCHRTASFPTGIVCVPNENAVIDNFSSFIAGFVAQDSDVGETGRTEWRKVCRSLGRHEDVHPNGILFRAPEVMMAFTKHATALAELTTHVPVMKSGKIIKNSEARLHCPASIIRPTEIGHIQRCVRWAIEHGTSLTVLAGGHSGHCLLPSVVAVDMSAFDQVYILAAGDGGGDAIPGSSPLVVVGAGCKTGDIILKTMMAGLAVPLGSRPSVGGGLWLQGGIGHLARLYGLACDSIVGGVVVSVSSGQVLLVGYVPSQYQPAGAVRPENDADLLWALKGAGTNFGIVISVTFKAHAALHYLTRNWVFPLGGNLNARGQLGDFDRLVAEDLPRNGSVDAYLYYDGDQLRFGVTIFESSTDRLALEAPNPTAALAFGQEGNTKIVDGVGLFETDMYMYAMHGGHGGGKTSSFKRCLFLNKVGIRNIADIMVKAAESRPSPLCYIHLSHGGGAVRDVAADATAFGCRDWIFACVITGVWLRNEDGTEIAREAVEWVYNVATDLLPLSAGVYGADLGPDPRDIPLAVRAFGPNLPRLAYLKRKLDPHHVLAYSCPITKVLSEPRVIILVTGESYAGKDYCAGILASMLENNDFTATNLTVRVVSISDEAKRAYAEVTGANLDRLLHDRAYKEQHRPALTAFFQGQVRGRLQLPVEHFLNVVRSANTVDVLLITGMRDEAPVATLSHLVPNSRLLEIQVQASEETQLARRGGQDNGQKNNETKDSKDGDGGRSKPKTMNYRPSLIFNNETVGDEAVKAFTKQYLLPFFDEDLQRLANMVRPIPGFPRQGIDFQHVLGIAQRSSGLALCTSLLRKHFTGDWVKVGAIVCCEAGGFVFAPALASEVNVRLALIREAGKLPPPTFSVDKYPSHISSASHDEKEKRIEIGQDIVPKGAPVVVVDDVLATGKTLCAVIQLLIKAGVDVEDITIMIVAEFPVHRGRQFLLKHGFGRVNVQSLLVYDGA</sequence>
<evidence type="ECO:0000256" key="2">
    <source>
        <dbReference type="ARBA" id="ARBA00022630"/>
    </source>
</evidence>
<evidence type="ECO:0000313" key="7">
    <source>
        <dbReference type="EMBL" id="RWA14707.1"/>
    </source>
</evidence>
<dbReference type="InterPro" id="IPR005919">
    <property type="entry name" value="Pmev_kin_anim"/>
</dbReference>
<comment type="similarity">
    <text evidence="1">Belongs to the oxygen-dependent FAD-linked oxidoreductase family.</text>
</comment>
<evidence type="ECO:0000256" key="5">
    <source>
        <dbReference type="SAM" id="MobiDB-lite"/>
    </source>
</evidence>
<accession>A0A439DJW5</accession>
<dbReference type="AlphaFoldDB" id="A0A439DJW5"/>
<dbReference type="Gene3D" id="3.40.50.2020">
    <property type="match status" value="1"/>
</dbReference>
<evidence type="ECO:0000313" key="8">
    <source>
        <dbReference type="Proteomes" id="UP000286045"/>
    </source>
</evidence>
<keyword evidence="2" id="KW-0285">Flavoprotein</keyword>
<dbReference type="GO" id="GO:0005737">
    <property type="term" value="C:cytoplasm"/>
    <property type="evidence" value="ECO:0007669"/>
    <property type="project" value="InterPro"/>
</dbReference>
<evidence type="ECO:0000256" key="4">
    <source>
        <dbReference type="ARBA" id="ARBA00023002"/>
    </source>
</evidence>
<evidence type="ECO:0000256" key="1">
    <source>
        <dbReference type="ARBA" id="ARBA00005466"/>
    </source>
</evidence>
<keyword evidence="4" id="KW-0560">Oxidoreductase</keyword>
<dbReference type="InterPro" id="IPR016169">
    <property type="entry name" value="FAD-bd_PCMH_sub2"/>
</dbReference>
<dbReference type="InterPro" id="IPR029057">
    <property type="entry name" value="PRTase-like"/>
</dbReference>
<dbReference type="PANTHER" id="PTHR42973:SF25">
    <property type="entry name" value="PHOSPHOMEVALONATE KINASE"/>
    <property type="match status" value="1"/>
</dbReference>
<reference evidence="7 8" key="1">
    <citation type="submission" date="2018-12" db="EMBL/GenBank/DDBJ databases">
        <title>Draft genome sequence of Xylaria grammica IHI A82.</title>
        <authorList>
            <person name="Buettner E."/>
            <person name="Kellner H."/>
        </authorList>
    </citation>
    <scope>NUCLEOTIDE SEQUENCE [LARGE SCALE GENOMIC DNA]</scope>
    <source>
        <strain evidence="7 8">IHI A82</strain>
    </source>
</reference>
<dbReference type="SUPFAM" id="SSF53271">
    <property type="entry name" value="PRTase-like"/>
    <property type="match status" value="1"/>
</dbReference>
<dbReference type="Proteomes" id="UP000286045">
    <property type="component" value="Unassembled WGS sequence"/>
</dbReference>
<dbReference type="Gene3D" id="3.30.465.10">
    <property type="match status" value="1"/>
</dbReference>
<dbReference type="PANTHER" id="PTHR42973">
    <property type="entry name" value="BINDING OXIDOREDUCTASE, PUTATIVE (AFU_ORTHOLOGUE AFUA_1G17690)-RELATED"/>
    <property type="match status" value="1"/>
</dbReference>
<dbReference type="Gene3D" id="3.40.462.20">
    <property type="match status" value="1"/>
</dbReference>
<dbReference type="InterPro" id="IPR000836">
    <property type="entry name" value="PRTase_dom"/>
</dbReference>
<dbReference type="PROSITE" id="PS51387">
    <property type="entry name" value="FAD_PCMH"/>
    <property type="match status" value="1"/>
</dbReference>
<dbReference type="Pfam" id="PF04275">
    <property type="entry name" value="P-mevalo_kinase"/>
    <property type="match status" value="1"/>
</dbReference>